<dbReference type="Proteomes" id="UP000199513">
    <property type="component" value="Unassembled WGS sequence"/>
</dbReference>
<evidence type="ECO:0000313" key="2">
    <source>
        <dbReference type="EMBL" id="SFF40595.1"/>
    </source>
</evidence>
<proteinExistence type="predicted"/>
<dbReference type="EMBL" id="FONY01000031">
    <property type="protein sequence ID" value="SFF40595.1"/>
    <property type="molecule type" value="Genomic_DNA"/>
</dbReference>
<feature type="chain" id="PRO_5011646996" description="Lipoprotein" evidence="1">
    <location>
        <begin position="20"/>
        <end position="193"/>
    </location>
</feature>
<evidence type="ECO:0000256" key="1">
    <source>
        <dbReference type="SAM" id="SignalP"/>
    </source>
</evidence>
<dbReference type="RefSeq" id="WP_091548510.1">
    <property type="nucleotide sequence ID" value="NZ_FONY01000031.1"/>
</dbReference>
<keyword evidence="3" id="KW-1185">Reference proteome</keyword>
<name>A0A1I2IE62_9BACT</name>
<dbReference type="STRING" id="1003.SAMN04488541_103154"/>
<reference evidence="2 3" key="1">
    <citation type="submission" date="2016-10" db="EMBL/GenBank/DDBJ databases">
        <authorList>
            <person name="de Groot N.N."/>
        </authorList>
    </citation>
    <scope>NUCLEOTIDE SEQUENCE [LARGE SCALE GENOMIC DNA]</scope>
    <source>
        <strain>GEY</strain>
        <strain evidence="3">DSM 9560</strain>
    </source>
</reference>
<keyword evidence="1" id="KW-0732">Signal</keyword>
<accession>A0A1I2IE62</accession>
<organism evidence="2 3">
    <name type="scientific">Thermoflexibacter ruber</name>
    <dbReference type="NCBI Taxonomy" id="1003"/>
    <lineage>
        <taxon>Bacteria</taxon>
        <taxon>Pseudomonadati</taxon>
        <taxon>Bacteroidota</taxon>
        <taxon>Cytophagia</taxon>
        <taxon>Cytophagales</taxon>
        <taxon>Thermoflexibacteraceae</taxon>
        <taxon>Thermoflexibacter</taxon>
    </lineage>
</organism>
<dbReference type="AlphaFoldDB" id="A0A1I2IE62"/>
<dbReference type="OrthoDB" id="669645at2"/>
<feature type="signal peptide" evidence="1">
    <location>
        <begin position="1"/>
        <end position="19"/>
    </location>
</feature>
<evidence type="ECO:0008006" key="4">
    <source>
        <dbReference type="Google" id="ProtNLM"/>
    </source>
</evidence>
<protein>
    <recommendedName>
        <fullName evidence="4">Lipoprotein</fullName>
    </recommendedName>
</protein>
<evidence type="ECO:0000313" key="3">
    <source>
        <dbReference type="Proteomes" id="UP000199513"/>
    </source>
</evidence>
<sequence>MKRLIAYFLFATALFAAWACGKGEQEVVPEKESSSQDDTKAEIIIPNPNCKDSSEVVVKFLYENDSLPKCGYSDSTVKDGTYDSGTHKSYIINTEEEYHKLVNQCPTLSNGQVVSLPKIDFEKYSLLTGVVFCVGPPRVKSMKLIKYCDDYVFTIEFVLGATSIIVPNANYFALVPKIPSHSKIKYKIYQKFF</sequence>
<gene>
    <name evidence="2" type="ORF">SAMN04488541_103154</name>
</gene>